<accession>A0ABP3RDJ9</accession>
<reference evidence="3" key="1">
    <citation type="journal article" date="2019" name="Int. J. Syst. Evol. Microbiol.">
        <title>The Global Catalogue of Microorganisms (GCM) 10K type strain sequencing project: providing services to taxonomists for standard genome sequencing and annotation.</title>
        <authorList>
            <consortium name="The Broad Institute Genomics Platform"/>
            <consortium name="The Broad Institute Genome Sequencing Center for Infectious Disease"/>
            <person name="Wu L."/>
            <person name="Ma J."/>
        </authorList>
    </citation>
    <scope>NUCLEOTIDE SEQUENCE [LARGE SCALE GENOMIC DNA]</scope>
    <source>
        <strain evidence="3">JCM 10671</strain>
    </source>
</reference>
<dbReference type="EMBL" id="BAAAHE010000004">
    <property type="protein sequence ID" value="GAA0604754.1"/>
    <property type="molecule type" value="Genomic_DNA"/>
</dbReference>
<name>A0ABP3RDJ9_9ACTN</name>
<evidence type="ECO:0000256" key="1">
    <source>
        <dbReference type="SAM" id="Phobius"/>
    </source>
</evidence>
<evidence type="ECO:0008006" key="4">
    <source>
        <dbReference type="Google" id="ProtNLM"/>
    </source>
</evidence>
<evidence type="ECO:0000313" key="3">
    <source>
        <dbReference type="Proteomes" id="UP001500957"/>
    </source>
</evidence>
<feature type="transmembrane region" description="Helical" evidence="1">
    <location>
        <begin position="20"/>
        <end position="41"/>
    </location>
</feature>
<dbReference type="Proteomes" id="UP001500957">
    <property type="component" value="Unassembled WGS sequence"/>
</dbReference>
<organism evidence="2 3">
    <name type="scientific">Sporichthya brevicatena</name>
    <dbReference type="NCBI Taxonomy" id="171442"/>
    <lineage>
        <taxon>Bacteria</taxon>
        <taxon>Bacillati</taxon>
        <taxon>Actinomycetota</taxon>
        <taxon>Actinomycetes</taxon>
        <taxon>Sporichthyales</taxon>
        <taxon>Sporichthyaceae</taxon>
        <taxon>Sporichthya</taxon>
    </lineage>
</organism>
<keyword evidence="1" id="KW-1133">Transmembrane helix</keyword>
<keyword evidence="1" id="KW-0472">Membrane</keyword>
<sequence length="46" mass="4385">MPTGAPATGLGGTADGGSNLPLVAGGLLALITALALSVVVLERRRG</sequence>
<protein>
    <recommendedName>
        <fullName evidence="4">LPXTG cell wall anchor domain-containing protein</fullName>
    </recommendedName>
</protein>
<keyword evidence="1" id="KW-0812">Transmembrane</keyword>
<gene>
    <name evidence="2" type="ORF">GCM10009547_03300</name>
</gene>
<comment type="caution">
    <text evidence="2">The sequence shown here is derived from an EMBL/GenBank/DDBJ whole genome shotgun (WGS) entry which is preliminary data.</text>
</comment>
<keyword evidence="3" id="KW-1185">Reference proteome</keyword>
<evidence type="ECO:0000313" key="2">
    <source>
        <dbReference type="EMBL" id="GAA0604754.1"/>
    </source>
</evidence>
<dbReference type="RefSeq" id="WP_344600893.1">
    <property type="nucleotide sequence ID" value="NZ_BAAAHE010000004.1"/>
</dbReference>
<proteinExistence type="predicted"/>